<keyword evidence="1 7" id="KW-0479">Metal-binding</keyword>
<keyword evidence="4 7" id="KW-0862">Zinc</keyword>
<dbReference type="HAMAP" id="MF_00017">
    <property type="entry name" value="RecR"/>
    <property type="match status" value="1"/>
</dbReference>
<dbReference type="PANTHER" id="PTHR30446:SF0">
    <property type="entry name" value="RECOMBINATION PROTEIN RECR"/>
    <property type="match status" value="1"/>
</dbReference>
<dbReference type="Proteomes" id="UP000316609">
    <property type="component" value="Unassembled WGS sequence"/>
</dbReference>
<keyword evidence="2 7" id="KW-0227">DNA damage</keyword>
<evidence type="ECO:0000256" key="1">
    <source>
        <dbReference type="ARBA" id="ARBA00022723"/>
    </source>
</evidence>
<evidence type="ECO:0000256" key="5">
    <source>
        <dbReference type="ARBA" id="ARBA00023172"/>
    </source>
</evidence>
<proteinExistence type="inferred from homology"/>
<dbReference type="InterPro" id="IPR034137">
    <property type="entry name" value="TOPRIM_RecR"/>
</dbReference>
<dbReference type="Pfam" id="PF02132">
    <property type="entry name" value="RecR_ZnF"/>
    <property type="match status" value="1"/>
</dbReference>
<dbReference type="Gene3D" id="3.30.60.80">
    <property type="match status" value="1"/>
</dbReference>
<evidence type="ECO:0000256" key="6">
    <source>
        <dbReference type="ARBA" id="ARBA00023204"/>
    </source>
</evidence>
<evidence type="ECO:0000313" key="10">
    <source>
        <dbReference type="Proteomes" id="UP000316609"/>
    </source>
</evidence>
<keyword evidence="3 7" id="KW-0863">Zinc-finger</keyword>
<organism evidence="9 10">
    <name type="scientific">Eiseniibacteriota bacterium</name>
    <dbReference type="NCBI Taxonomy" id="2212470"/>
    <lineage>
        <taxon>Bacteria</taxon>
        <taxon>Candidatus Eiseniibacteriota</taxon>
    </lineage>
</organism>
<dbReference type="Gene3D" id="6.10.250.240">
    <property type="match status" value="1"/>
</dbReference>
<dbReference type="SUPFAM" id="SSF111304">
    <property type="entry name" value="Recombination protein RecR"/>
    <property type="match status" value="1"/>
</dbReference>
<dbReference type="GO" id="GO:0008270">
    <property type="term" value="F:zinc ion binding"/>
    <property type="evidence" value="ECO:0007669"/>
    <property type="project" value="UniProtKB-KW"/>
</dbReference>
<dbReference type="PROSITE" id="PS50880">
    <property type="entry name" value="TOPRIM"/>
    <property type="match status" value="1"/>
</dbReference>
<keyword evidence="6 7" id="KW-0234">DNA repair</keyword>
<dbReference type="SMART" id="SM00493">
    <property type="entry name" value="TOPRIM"/>
    <property type="match status" value="1"/>
</dbReference>
<sequence>MYSSKVLELLIEELTKLPSIGQKSAQRLALYLLKLPKEEALRLAEAIRAVKERVGFCSICGNFGEQDPCLICRDPERDAGVICVVEQPGDVLALERTGHFKGRYHVLGGALSPLDGTNPEDLRIQPLLERLAPRAGRMPAERASAVAEHQGPADEVREIILATNPNVAGEATALYLTKLLRPLGVRVTRIARGVPMGSDLEYSDMVTLARALEGRREVE</sequence>
<dbReference type="Gene3D" id="3.40.1360.10">
    <property type="match status" value="1"/>
</dbReference>
<dbReference type="Gene3D" id="1.10.8.420">
    <property type="entry name" value="RecR Domain 1"/>
    <property type="match status" value="1"/>
</dbReference>
<dbReference type="AlphaFoldDB" id="A0A538TFJ9"/>
<evidence type="ECO:0000256" key="4">
    <source>
        <dbReference type="ARBA" id="ARBA00022833"/>
    </source>
</evidence>
<dbReference type="GO" id="GO:0003677">
    <property type="term" value="F:DNA binding"/>
    <property type="evidence" value="ECO:0007669"/>
    <property type="project" value="UniProtKB-UniRule"/>
</dbReference>
<evidence type="ECO:0000256" key="3">
    <source>
        <dbReference type="ARBA" id="ARBA00022771"/>
    </source>
</evidence>
<comment type="similarity">
    <text evidence="7">Belongs to the RecR family.</text>
</comment>
<dbReference type="InterPro" id="IPR000093">
    <property type="entry name" value="DNA_Rcmb_RecR"/>
</dbReference>
<evidence type="ECO:0000313" key="9">
    <source>
        <dbReference type="EMBL" id="TMQ62398.1"/>
    </source>
</evidence>
<evidence type="ECO:0000256" key="2">
    <source>
        <dbReference type="ARBA" id="ARBA00022763"/>
    </source>
</evidence>
<keyword evidence="5 7" id="KW-0233">DNA recombination</keyword>
<comment type="caution">
    <text evidence="9">The sequence shown here is derived from an EMBL/GenBank/DDBJ whole genome shotgun (WGS) entry which is preliminary data.</text>
</comment>
<dbReference type="Pfam" id="PF13662">
    <property type="entry name" value="Toprim_4"/>
    <property type="match status" value="1"/>
</dbReference>
<feature type="zinc finger region" description="C4-type" evidence="7">
    <location>
        <begin position="57"/>
        <end position="72"/>
    </location>
</feature>
<feature type="domain" description="Toprim" evidence="8">
    <location>
        <begin position="80"/>
        <end position="195"/>
    </location>
</feature>
<dbReference type="Pfam" id="PF21176">
    <property type="entry name" value="RecR_HhH"/>
    <property type="match status" value="1"/>
</dbReference>
<protein>
    <recommendedName>
        <fullName evidence="7">Recombination protein RecR</fullName>
    </recommendedName>
</protein>
<name>A0A538TFJ9_UNCEI</name>
<dbReference type="CDD" id="cd01025">
    <property type="entry name" value="TOPRIM_recR"/>
    <property type="match status" value="1"/>
</dbReference>
<dbReference type="GO" id="GO:0006281">
    <property type="term" value="P:DNA repair"/>
    <property type="evidence" value="ECO:0007669"/>
    <property type="project" value="UniProtKB-UniRule"/>
</dbReference>
<evidence type="ECO:0000259" key="8">
    <source>
        <dbReference type="PROSITE" id="PS50880"/>
    </source>
</evidence>
<dbReference type="EMBL" id="VBOY01000140">
    <property type="protein sequence ID" value="TMQ62398.1"/>
    <property type="molecule type" value="Genomic_DNA"/>
</dbReference>
<dbReference type="InterPro" id="IPR015967">
    <property type="entry name" value="Rcmb_RecR_Znf"/>
</dbReference>
<dbReference type="PANTHER" id="PTHR30446">
    <property type="entry name" value="RECOMBINATION PROTEIN RECR"/>
    <property type="match status" value="1"/>
</dbReference>
<dbReference type="GO" id="GO:0006310">
    <property type="term" value="P:DNA recombination"/>
    <property type="evidence" value="ECO:0007669"/>
    <property type="project" value="UniProtKB-UniRule"/>
</dbReference>
<gene>
    <name evidence="7 9" type="primary">recR</name>
    <name evidence="9" type="ORF">E6K78_11860</name>
</gene>
<reference evidence="9 10" key="1">
    <citation type="journal article" date="2019" name="Nat. Microbiol.">
        <title>Mediterranean grassland soil C-N compound turnover is dependent on rainfall and depth, and is mediated by genomically divergent microorganisms.</title>
        <authorList>
            <person name="Diamond S."/>
            <person name="Andeer P.F."/>
            <person name="Li Z."/>
            <person name="Crits-Christoph A."/>
            <person name="Burstein D."/>
            <person name="Anantharaman K."/>
            <person name="Lane K.R."/>
            <person name="Thomas B.C."/>
            <person name="Pan C."/>
            <person name="Northen T.R."/>
            <person name="Banfield J.F."/>
        </authorList>
    </citation>
    <scope>NUCLEOTIDE SEQUENCE [LARGE SCALE GENOMIC DNA]</scope>
    <source>
        <strain evidence="9">WS_8</strain>
    </source>
</reference>
<evidence type="ECO:0000256" key="7">
    <source>
        <dbReference type="HAMAP-Rule" id="MF_00017"/>
    </source>
</evidence>
<dbReference type="NCBIfam" id="TIGR00615">
    <property type="entry name" value="recR"/>
    <property type="match status" value="1"/>
</dbReference>
<dbReference type="InterPro" id="IPR023627">
    <property type="entry name" value="Rcmb_RecR"/>
</dbReference>
<comment type="function">
    <text evidence="7">May play a role in DNA repair. It seems to be involved in an RecBC-independent recombinational process of DNA repair. It may act with RecF and RecO.</text>
</comment>
<dbReference type="InterPro" id="IPR006171">
    <property type="entry name" value="TOPRIM_dom"/>
</dbReference>
<accession>A0A538TFJ9</accession>
<dbReference type="Pfam" id="PF21175">
    <property type="entry name" value="RecR_C"/>
    <property type="match status" value="1"/>
</dbReference>